<evidence type="ECO:0000313" key="5">
    <source>
        <dbReference type="Proteomes" id="UP000067434"/>
    </source>
</evidence>
<dbReference type="InterPro" id="IPR002699">
    <property type="entry name" value="V_ATPase_D"/>
</dbReference>
<gene>
    <name evidence="4" type="ORF">MA03_08265</name>
</gene>
<dbReference type="PATRIC" id="fig|1550241.5.peg.1709"/>
<reference evidence="4 5" key="1">
    <citation type="journal article" date="2015" name="Stand. Genomic Sci.">
        <title>Complete genome sequence of and proposal of Thermofilum uzonense sp. nov. a novel hyperthermophilic crenarchaeon and emended description of the genus Thermofilum.</title>
        <authorList>
            <person name="Toshchakov S.V."/>
            <person name="Korzhenkov A.A."/>
            <person name="Samarov N.I."/>
            <person name="Mazunin I.O."/>
            <person name="Mozhey O.I."/>
            <person name="Shmyr I.S."/>
            <person name="Derbikova K.S."/>
            <person name="Taranov E.A."/>
            <person name="Dominova I.N."/>
            <person name="Bonch-Osmolovskaya E.A."/>
            <person name="Patrushev M.V."/>
            <person name="Podosokorskaya O.A."/>
            <person name="Kublanov I.V."/>
        </authorList>
    </citation>
    <scope>NUCLEOTIDE SEQUENCE [LARGE SCALE GENOMIC DNA]</scope>
    <source>
        <strain evidence="4 5">1807-2</strain>
    </source>
</reference>
<keyword evidence="3" id="KW-0406">Ion transport</keyword>
<proteinExistence type="inferred from homology"/>
<evidence type="ECO:0000256" key="1">
    <source>
        <dbReference type="ARBA" id="ARBA00005850"/>
    </source>
</evidence>
<sequence>MVLSELAFLPASRGTLQLLRRRLELVKRGKDVLQMRRDQLAKELLSIMDELQKRPKAEQEFIQAARRAALMRVARGEFEFRSVSSLVKPPKITSIIVSYQGIPVPQARIVHDPDFSQITDPDYKETIEQLWNAVKTMIDVANKEVAVEKISEQLLYINRVVNSLEKNLIPALTDVLRRIEERVVEEELEDFVRVKLLGGV</sequence>
<comment type="similarity">
    <text evidence="1">Belongs to the V-ATPase D subunit family.</text>
</comment>
<dbReference type="OrthoDB" id="30891at2157"/>
<dbReference type="RefSeq" id="WP_052884785.1">
    <property type="nucleotide sequence ID" value="NZ_CP009961.1"/>
</dbReference>
<dbReference type="Pfam" id="PF01813">
    <property type="entry name" value="ATP-synt_D"/>
    <property type="match status" value="1"/>
</dbReference>
<accession>A0A0F7FJV9</accession>
<dbReference type="PANTHER" id="PTHR11671">
    <property type="entry name" value="V-TYPE ATP SYNTHASE SUBUNIT D"/>
    <property type="match status" value="1"/>
</dbReference>
<keyword evidence="5" id="KW-1185">Reference proteome</keyword>
<dbReference type="EMBL" id="CP009961">
    <property type="protein sequence ID" value="AKG39219.1"/>
    <property type="molecule type" value="Genomic_DNA"/>
</dbReference>
<organism evidence="4 5">
    <name type="scientific">Infirmifilum uzonense</name>
    <dbReference type="NCBI Taxonomy" id="1550241"/>
    <lineage>
        <taxon>Archaea</taxon>
        <taxon>Thermoproteota</taxon>
        <taxon>Thermoprotei</taxon>
        <taxon>Thermofilales</taxon>
        <taxon>Thermofilaceae</taxon>
        <taxon>Infirmifilum</taxon>
    </lineage>
</organism>
<dbReference type="STRING" id="1550241.MA03_08265"/>
<dbReference type="AlphaFoldDB" id="A0A0F7FJV9"/>
<evidence type="ECO:0000313" key="4">
    <source>
        <dbReference type="EMBL" id="AKG39219.1"/>
    </source>
</evidence>
<dbReference type="Gene3D" id="1.10.287.3240">
    <property type="match status" value="1"/>
</dbReference>
<dbReference type="GeneID" id="25402218"/>
<name>A0A0F7FJV9_9CREN</name>
<evidence type="ECO:0000256" key="3">
    <source>
        <dbReference type="ARBA" id="ARBA00023065"/>
    </source>
</evidence>
<keyword evidence="2" id="KW-0813">Transport</keyword>
<dbReference type="HOGENOM" id="CLU_1363712_0_0_2"/>
<dbReference type="GO" id="GO:0046961">
    <property type="term" value="F:proton-transporting ATPase activity, rotational mechanism"/>
    <property type="evidence" value="ECO:0007669"/>
    <property type="project" value="InterPro"/>
</dbReference>
<dbReference type="Proteomes" id="UP000067434">
    <property type="component" value="Chromosome"/>
</dbReference>
<dbReference type="KEGG" id="thf:MA03_08265"/>
<evidence type="ECO:0000256" key="2">
    <source>
        <dbReference type="ARBA" id="ARBA00022448"/>
    </source>
</evidence>
<protein>
    <submittedName>
        <fullName evidence="4">Uncharacterized protein</fullName>
    </submittedName>
</protein>